<accession>A0A6J5M8I3</accession>
<evidence type="ECO:0000313" key="1">
    <source>
        <dbReference type="EMBL" id="CAB4143325.1"/>
    </source>
</evidence>
<reference evidence="1" key="1">
    <citation type="submission" date="2020-04" db="EMBL/GenBank/DDBJ databases">
        <authorList>
            <person name="Chiriac C."/>
            <person name="Salcher M."/>
            <person name="Ghai R."/>
            <person name="Kavagutti S V."/>
        </authorList>
    </citation>
    <scope>NUCLEOTIDE SEQUENCE</scope>
</reference>
<gene>
    <name evidence="1" type="ORF">UFOVP450_111</name>
</gene>
<protein>
    <submittedName>
        <fullName evidence="1">Uncharacterized protein</fullName>
    </submittedName>
</protein>
<name>A0A6J5M8I3_9CAUD</name>
<sequence length="101" mass="11331">MTDRRYALQLRDGDPLIAWDSALQTIHAPAIKFTGVNKQLAADAGWIKVVGTTTKSGTFFLRNGSDTSVVRAYQGIVHGTLYKLYVWDTLERFNDLLKTLQ</sequence>
<proteinExistence type="predicted"/>
<organism evidence="1">
    <name type="scientific">uncultured Caudovirales phage</name>
    <dbReference type="NCBI Taxonomy" id="2100421"/>
    <lineage>
        <taxon>Viruses</taxon>
        <taxon>Duplodnaviria</taxon>
        <taxon>Heunggongvirae</taxon>
        <taxon>Uroviricota</taxon>
        <taxon>Caudoviricetes</taxon>
        <taxon>Peduoviridae</taxon>
        <taxon>Maltschvirus</taxon>
        <taxon>Maltschvirus maltsch</taxon>
    </lineage>
</organism>
<dbReference type="EMBL" id="LR796421">
    <property type="protein sequence ID" value="CAB4143325.1"/>
    <property type="molecule type" value="Genomic_DNA"/>
</dbReference>